<feature type="signal peptide" evidence="1">
    <location>
        <begin position="1"/>
        <end position="26"/>
    </location>
</feature>
<dbReference type="RefSeq" id="WP_071509805.1">
    <property type="nucleotide sequence ID" value="NZ_CP060015.1"/>
</dbReference>
<proteinExistence type="predicted"/>
<evidence type="ECO:0000313" key="2">
    <source>
        <dbReference type="EMBL" id="ORA77205.1"/>
    </source>
</evidence>
<keyword evidence="3" id="KW-1185">Reference proteome</keyword>
<feature type="chain" id="PRO_5045893729" description="PE-PGRS family protein" evidence="1">
    <location>
        <begin position="27"/>
        <end position="395"/>
    </location>
</feature>
<evidence type="ECO:0008006" key="4">
    <source>
        <dbReference type="Google" id="ProtNLM"/>
    </source>
</evidence>
<dbReference type="EMBL" id="MVHV01000046">
    <property type="protein sequence ID" value="ORA77205.1"/>
    <property type="molecule type" value="Genomic_DNA"/>
</dbReference>
<protein>
    <recommendedName>
        <fullName evidence="4">PE-PGRS family protein</fullName>
    </recommendedName>
</protein>
<accession>A0ABX3SMF9</accession>
<keyword evidence="1" id="KW-0732">Signal</keyword>
<sequence length="395" mass="40825">MQQLTALRPLVIAGVAAVGASLIALAPAVSNDVAADLQRSVVNIQVELTDNVVNPVATWIDVLQTSGANLQSIFNQWSEIPFPVLQQMAANALDYAGIYVGAYQTAAMGASNFYTSTSSGNFFPALVQAVTAFREPDFTTAFEGLDQAFWTQPLLYIFEPLENTLKIPTDIAQNFANFVAFMDSPFLSAIGYDFVTQLPPALVRGLGEGVQNIYDAFASGDLLGGLTNVVNLPGVFAQAALNGVNSGPGGILTPTVAGLLYTLAISVPVDLSQKLVAPGAQDIVQGGSVSSALSAFLTQLTTDWPSLQAFGDQFINAFHYFVDAAGFSTAANVAGVGDFAAAASAAGAFPVDIASVAPSIAADLSGLAPSVVADLAGRLPVEFGTLAANVLTSLF</sequence>
<evidence type="ECO:0000313" key="3">
    <source>
        <dbReference type="Proteomes" id="UP000243140"/>
    </source>
</evidence>
<gene>
    <name evidence="2" type="ORF">BST29_23845</name>
</gene>
<name>A0ABX3SMF9_MYCMA</name>
<reference evidence="2 3" key="1">
    <citation type="submission" date="2017-02" db="EMBL/GenBank/DDBJ databases">
        <title>The new phylogeny of genus Mycobacterium.</title>
        <authorList>
            <person name="Tortoli E."/>
            <person name="Trovato A."/>
            <person name="Cirillo D.M."/>
        </authorList>
    </citation>
    <scope>NUCLEOTIDE SEQUENCE [LARGE SCALE GENOMIC DNA]</scope>
    <source>
        <strain evidence="2 3">IP1130001</strain>
    </source>
</reference>
<organism evidence="2 3">
    <name type="scientific">Mycobacterium malmoense</name>
    <dbReference type="NCBI Taxonomy" id="1780"/>
    <lineage>
        <taxon>Bacteria</taxon>
        <taxon>Bacillati</taxon>
        <taxon>Actinomycetota</taxon>
        <taxon>Actinomycetes</taxon>
        <taxon>Mycobacteriales</taxon>
        <taxon>Mycobacteriaceae</taxon>
        <taxon>Mycobacterium</taxon>
    </lineage>
</organism>
<evidence type="ECO:0000256" key="1">
    <source>
        <dbReference type="SAM" id="SignalP"/>
    </source>
</evidence>
<comment type="caution">
    <text evidence="2">The sequence shown here is derived from an EMBL/GenBank/DDBJ whole genome shotgun (WGS) entry which is preliminary data.</text>
</comment>
<dbReference type="Proteomes" id="UP000243140">
    <property type="component" value="Unassembled WGS sequence"/>
</dbReference>